<dbReference type="InterPro" id="IPR020472">
    <property type="entry name" value="WD40_PAC1"/>
</dbReference>
<dbReference type="PROSITE" id="PS50294">
    <property type="entry name" value="WD_REPEATS_REGION"/>
    <property type="match status" value="3"/>
</dbReference>
<protein>
    <recommendedName>
        <fullName evidence="10">Denticleless protein homolog</fullName>
    </recommendedName>
</protein>
<name>A0A8T0GLS0_CERPU</name>
<dbReference type="CDD" id="cd00200">
    <property type="entry name" value="WD40"/>
    <property type="match status" value="1"/>
</dbReference>
<dbReference type="GO" id="GO:0043161">
    <property type="term" value="P:proteasome-mediated ubiquitin-dependent protein catabolic process"/>
    <property type="evidence" value="ECO:0007669"/>
    <property type="project" value="TreeGrafter"/>
</dbReference>
<evidence type="ECO:0000256" key="1">
    <source>
        <dbReference type="ARBA" id="ARBA00004906"/>
    </source>
</evidence>
<dbReference type="AlphaFoldDB" id="A0A8T0GLS0"/>
<feature type="repeat" description="WD" evidence="6">
    <location>
        <begin position="328"/>
        <end position="351"/>
    </location>
</feature>
<evidence type="ECO:0000256" key="4">
    <source>
        <dbReference type="ARBA" id="ARBA00022786"/>
    </source>
</evidence>
<evidence type="ECO:0000256" key="6">
    <source>
        <dbReference type="PROSITE-ProRule" id="PRU00221"/>
    </source>
</evidence>
<dbReference type="SUPFAM" id="SSF50978">
    <property type="entry name" value="WD40 repeat-like"/>
    <property type="match status" value="1"/>
</dbReference>
<reference evidence="8" key="1">
    <citation type="submission" date="2020-06" db="EMBL/GenBank/DDBJ databases">
        <title>WGS assembly of Ceratodon purpureus strain R40.</title>
        <authorList>
            <person name="Carey S.B."/>
            <person name="Jenkins J."/>
            <person name="Shu S."/>
            <person name="Lovell J.T."/>
            <person name="Sreedasyam A."/>
            <person name="Maumus F."/>
            <person name="Tiley G.P."/>
            <person name="Fernandez-Pozo N."/>
            <person name="Barry K."/>
            <person name="Chen C."/>
            <person name="Wang M."/>
            <person name="Lipzen A."/>
            <person name="Daum C."/>
            <person name="Saski C.A."/>
            <person name="Payton A.C."/>
            <person name="Mcbreen J.C."/>
            <person name="Conrad R.E."/>
            <person name="Kollar L.M."/>
            <person name="Olsson S."/>
            <person name="Huttunen S."/>
            <person name="Landis J.B."/>
            <person name="Wickett N.J."/>
            <person name="Johnson M.G."/>
            <person name="Rensing S.A."/>
            <person name="Grimwood J."/>
            <person name="Schmutz J."/>
            <person name="Mcdaniel S.F."/>
        </authorList>
    </citation>
    <scope>NUCLEOTIDE SEQUENCE</scope>
    <source>
        <strain evidence="8">R40</strain>
    </source>
</reference>
<keyword evidence="9" id="KW-1185">Reference proteome</keyword>
<dbReference type="SMART" id="SM00320">
    <property type="entry name" value="WD40"/>
    <property type="match status" value="7"/>
</dbReference>
<feature type="region of interest" description="Disordered" evidence="7">
    <location>
        <begin position="25"/>
        <end position="45"/>
    </location>
</feature>
<keyword evidence="2 6" id="KW-0853">WD repeat</keyword>
<evidence type="ECO:0008006" key="10">
    <source>
        <dbReference type="Google" id="ProtNLM"/>
    </source>
</evidence>
<keyword evidence="3" id="KW-0677">Repeat</keyword>
<dbReference type="InterPro" id="IPR051865">
    <property type="entry name" value="WD-repeat_CDT2_adapter"/>
</dbReference>
<dbReference type="Gene3D" id="2.130.10.10">
    <property type="entry name" value="YVTN repeat-like/Quinoprotein amine dehydrogenase"/>
    <property type="match status" value="2"/>
</dbReference>
<organism evidence="8 9">
    <name type="scientific">Ceratodon purpureus</name>
    <name type="common">Fire moss</name>
    <name type="synonym">Dicranum purpureum</name>
    <dbReference type="NCBI Taxonomy" id="3225"/>
    <lineage>
        <taxon>Eukaryota</taxon>
        <taxon>Viridiplantae</taxon>
        <taxon>Streptophyta</taxon>
        <taxon>Embryophyta</taxon>
        <taxon>Bryophyta</taxon>
        <taxon>Bryophytina</taxon>
        <taxon>Bryopsida</taxon>
        <taxon>Dicranidae</taxon>
        <taxon>Pseudoditrichales</taxon>
        <taxon>Ditrichaceae</taxon>
        <taxon>Ceratodon</taxon>
    </lineage>
</organism>
<dbReference type="InterPro" id="IPR001680">
    <property type="entry name" value="WD40_rpt"/>
</dbReference>
<sequence>MANRCQYGSLFHALSMREVRPCKVRGRPNMGGLSSEGGSSGSGVLSVESNGISAPPLAVSYGKKKGDGHLLAVADEEGFVSIFNTRLALPTFMTTQFNTEKSKWKSWMAHTNAIFDICWIQEDTRMLTASGDQTIRLWDVESHAALGVMRGHSGSVKSLCAHPSNAELFASGSRDGSVALWDLRTSTSNSTNESSFRPVSCIKDTHVAPRCKNVRRRKGETHSVTAVLYQQDERILATSGAADGIVKFWDTRKLKVPVVQTPPQQKETAEGVGRIHGIASLSQDPTSSRLIASCTDSKIYMYDGAFPERGVMSSFSGHVVGSFYIKAAFSPDGAHIISGSTDSNVYVWQVEHPSSPPVVLEGHRGEVTAVDWCSTSYCKIATSSDDCTVRIWSLKEHQFTRQQLPPLICHRRHRVSAQPSSPSNANLNIIPETPPCKLSKPVANTPTSVLDGLAELDPNLPYGTASGAKRNVRQALSPVLDGRKRPRTIRDYFSLS</sequence>
<proteinExistence type="inferred from homology"/>
<gene>
    <name evidence="8" type="ORF">KC19_10G108600</name>
</gene>
<dbReference type="PANTHER" id="PTHR22852">
    <property type="entry name" value="LETHAL 2 DENTICLELESS PROTEIN RETINOIC ACID-REGULATED NUCLEAR MATRIX-ASSOCIATED PROTEIN"/>
    <property type="match status" value="1"/>
</dbReference>
<comment type="caution">
    <text evidence="8">The sequence shown here is derived from an EMBL/GenBank/DDBJ whole genome shotgun (WGS) entry which is preliminary data.</text>
</comment>
<dbReference type="EMBL" id="CM026431">
    <property type="protein sequence ID" value="KAG0559485.1"/>
    <property type="molecule type" value="Genomic_DNA"/>
</dbReference>
<accession>A0A8T0GLS0</accession>
<dbReference type="PROSITE" id="PS50082">
    <property type="entry name" value="WD_REPEATS_2"/>
    <property type="match status" value="5"/>
</dbReference>
<evidence type="ECO:0000256" key="5">
    <source>
        <dbReference type="ARBA" id="ARBA00038344"/>
    </source>
</evidence>
<dbReference type="GO" id="GO:0005634">
    <property type="term" value="C:nucleus"/>
    <property type="evidence" value="ECO:0007669"/>
    <property type="project" value="TreeGrafter"/>
</dbReference>
<comment type="pathway">
    <text evidence="1">Protein modification; protein ubiquitination.</text>
</comment>
<dbReference type="GO" id="GO:0030674">
    <property type="term" value="F:protein-macromolecule adaptor activity"/>
    <property type="evidence" value="ECO:0007669"/>
    <property type="project" value="TreeGrafter"/>
</dbReference>
<dbReference type="PRINTS" id="PR00320">
    <property type="entry name" value="GPROTEINBRPT"/>
</dbReference>
<feature type="repeat" description="WD" evidence="6">
    <location>
        <begin position="360"/>
        <end position="402"/>
    </location>
</feature>
<dbReference type="InterPro" id="IPR015943">
    <property type="entry name" value="WD40/YVTN_repeat-like_dom_sf"/>
</dbReference>
<feature type="repeat" description="WD" evidence="6">
    <location>
        <begin position="107"/>
        <end position="148"/>
    </location>
</feature>
<dbReference type="PANTHER" id="PTHR22852:SF0">
    <property type="entry name" value="DENTICLELESS PROTEIN HOMOLOG"/>
    <property type="match status" value="1"/>
</dbReference>
<feature type="repeat" description="WD" evidence="6">
    <location>
        <begin position="149"/>
        <end position="191"/>
    </location>
</feature>
<evidence type="ECO:0000256" key="7">
    <source>
        <dbReference type="SAM" id="MobiDB-lite"/>
    </source>
</evidence>
<evidence type="ECO:0000313" key="8">
    <source>
        <dbReference type="EMBL" id="KAG0559485.1"/>
    </source>
</evidence>
<evidence type="ECO:0000256" key="3">
    <source>
        <dbReference type="ARBA" id="ARBA00022737"/>
    </source>
</evidence>
<dbReference type="PROSITE" id="PS00678">
    <property type="entry name" value="WD_REPEATS_1"/>
    <property type="match status" value="2"/>
</dbReference>
<dbReference type="Proteomes" id="UP000822688">
    <property type="component" value="Chromosome 10"/>
</dbReference>
<dbReference type="InterPro" id="IPR036322">
    <property type="entry name" value="WD40_repeat_dom_sf"/>
</dbReference>
<dbReference type="Pfam" id="PF00400">
    <property type="entry name" value="WD40"/>
    <property type="match status" value="5"/>
</dbReference>
<comment type="similarity">
    <text evidence="5">Belongs to the WD repeat cdt2 family.</text>
</comment>
<keyword evidence="4" id="KW-0833">Ubl conjugation pathway</keyword>
<evidence type="ECO:0000256" key="2">
    <source>
        <dbReference type="ARBA" id="ARBA00022574"/>
    </source>
</evidence>
<evidence type="ECO:0000313" key="9">
    <source>
        <dbReference type="Proteomes" id="UP000822688"/>
    </source>
</evidence>
<feature type="repeat" description="WD" evidence="6">
    <location>
        <begin position="217"/>
        <end position="252"/>
    </location>
</feature>
<dbReference type="InterPro" id="IPR019775">
    <property type="entry name" value="WD40_repeat_CS"/>
</dbReference>